<dbReference type="InterPro" id="IPR038503">
    <property type="entry name" value="SpoIIIAH_sf"/>
</dbReference>
<proteinExistence type="predicted"/>
<evidence type="ECO:0000256" key="1">
    <source>
        <dbReference type="SAM" id="MobiDB-lite"/>
    </source>
</evidence>
<dbReference type="EMBL" id="CP007739">
    <property type="protein sequence ID" value="AIE60683.1"/>
    <property type="molecule type" value="Genomic_DNA"/>
</dbReference>
<dbReference type="Gene3D" id="1.10.287.4300">
    <property type="entry name" value="Stage III sporulation protein AH-like"/>
    <property type="match status" value="1"/>
</dbReference>
<evidence type="ECO:0000313" key="4">
    <source>
        <dbReference type="Proteomes" id="UP000027602"/>
    </source>
</evidence>
<gene>
    <name evidence="3" type="ORF">BMMGA3_11435</name>
</gene>
<keyword evidence="2" id="KW-0472">Membrane</keyword>
<dbReference type="STRING" id="796606.BMMGA3_11435"/>
<keyword evidence="4" id="KW-1185">Reference proteome</keyword>
<evidence type="ECO:0000313" key="3">
    <source>
        <dbReference type="EMBL" id="AIE60683.1"/>
    </source>
</evidence>
<keyword evidence="2" id="KW-0812">Transmembrane</keyword>
<dbReference type="RefSeq" id="WP_004435570.1">
    <property type="nucleotide sequence ID" value="NZ_ADWW01000002.1"/>
</dbReference>
<evidence type="ECO:0000256" key="2">
    <source>
        <dbReference type="SAM" id="Phobius"/>
    </source>
</evidence>
<accession>I3EAC2</accession>
<feature type="region of interest" description="Disordered" evidence="1">
    <location>
        <begin position="45"/>
        <end position="67"/>
    </location>
</feature>
<dbReference type="AlphaFoldDB" id="I3EAC2"/>
<dbReference type="HOGENOM" id="CLU_105396_0_0_9"/>
<sequence>MLLKKQTVWLLTMLSLVVVLSVYYITSPEQNGNSMAGIEQKSANQKTAVKGKDNKAATSQTDAGAKITSEPASDEVFEALRMDLDDQRSKRKEELENIVASTDLPTEKRNQAYDEMKKLDETAIKEDLLESLIKAMNYEDALVQVDGGQVRITVKADKLSPSAANDIIQMVKQEINGLQHVAVKFQPKK</sequence>
<dbReference type="OrthoDB" id="2939102at2"/>
<reference evidence="3 4" key="1">
    <citation type="journal article" date="2015" name="BMC Genomics">
        <title>Transcriptome analysis of thermophilic methylotrophic Bacillus methanolicus MGA3 using RNA-sequencing provides detailed insights into its previously uncharted transcriptional landscape.</title>
        <authorList>
            <person name="Irla M."/>
            <person name="Neshat A."/>
            <person name="Brautaset T."/>
            <person name="Ruckert C."/>
            <person name="Kalinowski J."/>
            <person name="Wendisch V.F."/>
        </authorList>
    </citation>
    <scope>NUCLEOTIDE SEQUENCE [LARGE SCALE GENOMIC DNA]</scope>
    <source>
        <strain evidence="4">MGA3 / ATCC 53907</strain>
    </source>
</reference>
<dbReference type="Proteomes" id="UP000027602">
    <property type="component" value="Chromosome"/>
</dbReference>
<dbReference type="KEGG" id="bmet:BMMGA3_11435"/>
<dbReference type="eggNOG" id="ENOG5030IKQ">
    <property type="taxonomic scope" value="Bacteria"/>
</dbReference>
<feature type="transmembrane region" description="Helical" evidence="2">
    <location>
        <begin position="7"/>
        <end position="25"/>
    </location>
</feature>
<protein>
    <submittedName>
        <fullName evidence="3">Stage III sporulation protein AH</fullName>
    </submittedName>
</protein>
<keyword evidence="2" id="KW-1133">Transmembrane helix</keyword>
<organism evidence="3 4">
    <name type="scientific">Bacillus methanolicus (strain MGA3 / ATCC 53907)</name>
    <dbReference type="NCBI Taxonomy" id="796606"/>
    <lineage>
        <taxon>Bacteria</taxon>
        <taxon>Bacillati</taxon>
        <taxon>Bacillota</taxon>
        <taxon>Bacilli</taxon>
        <taxon>Bacillales</taxon>
        <taxon>Bacillaceae</taxon>
        <taxon>Bacillus</taxon>
    </lineage>
</organism>
<dbReference type="InterPro" id="IPR024232">
    <property type="entry name" value="SpoIIIAH"/>
</dbReference>
<name>I3EAC2_BACMM</name>
<dbReference type="Pfam" id="PF12685">
    <property type="entry name" value="SpoIIIAH"/>
    <property type="match status" value="1"/>
</dbReference>